<accession>A0A2N9LHQ4</accession>
<dbReference type="AlphaFoldDB" id="A0A2N9LHQ4"/>
<reference evidence="2" key="1">
    <citation type="submission" date="2018-02" db="EMBL/GenBank/DDBJ databases">
        <authorList>
            <person name="Hausmann B."/>
        </authorList>
    </citation>
    <scope>NUCLEOTIDE SEQUENCE [LARGE SCALE GENOMIC DNA]</scope>
    <source>
        <strain evidence="2">Peat soil MAG SbA5</strain>
    </source>
</reference>
<dbReference type="Proteomes" id="UP000239735">
    <property type="component" value="Unassembled WGS sequence"/>
</dbReference>
<dbReference type="EMBL" id="OKRB01000093">
    <property type="protein sequence ID" value="SPE22778.1"/>
    <property type="molecule type" value="Genomic_DNA"/>
</dbReference>
<proteinExistence type="predicted"/>
<name>A0A2N9LHQ4_9BACT</name>
<evidence type="ECO:0000313" key="1">
    <source>
        <dbReference type="EMBL" id="SPE22778.1"/>
    </source>
</evidence>
<protein>
    <submittedName>
        <fullName evidence="1">Uncharacterized protein</fullName>
    </submittedName>
</protein>
<gene>
    <name evidence="1" type="ORF">SBA5_360016</name>
</gene>
<sequence length="104" mass="12482">MIYPGQDQRVIRIIKKIVRGLSYHHRVEDGIDDARIRVDVLRYAVPDDLWSTGTFHRRGSDIFRYWYKTFDHDDEKELSSLWILTFFDRTQFIGIVDLPSSCRF</sequence>
<organism evidence="1 2">
    <name type="scientific">Candidatus Sulfuritelmatomonas gaucii</name>
    <dbReference type="NCBI Taxonomy" id="2043161"/>
    <lineage>
        <taxon>Bacteria</taxon>
        <taxon>Pseudomonadati</taxon>
        <taxon>Acidobacteriota</taxon>
        <taxon>Terriglobia</taxon>
        <taxon>Terriglobales</taxon>
        <taxon>Acidobacteriaceae</taxon>
        <taxon>Candidatus Sulfuritelmatomonas</taxon>
    </lineage>
</organism>
<evidence type="ECO:0000313" key="2">
    <source>
        <dbReference type="Proteomes" id="UP000239735"/>
    </source>
</evidence>